<evidence type="ECO:0000256" key="1">
    <source>
        <dbReference type="SAM" id="MobiDB-lite"/>
    </source>
</evidence>
<dbReference type="InterPro" id="IPR039624">
    <property type="entry name" value="LEA1/2/D7/KIN2"/>
</dbReference>
<dbReference type="PANTHER" id="PTHR34191:SF34">
    <property type="entry name" value="STRESS-INDUCED PROTEIN KIN2-LIKE"/>
    <property type="match status" value="1"/>
</dbReference>
<comment type="caution">
    <text evidence="2">The sequence shown here is derived from an EMBL/GenBank/DDBJ whole genome shotgun (WGS) entry which is preliminary data.</text>
</comment>
<accession>A0AAW1WLM8</accession>
<evidence type="ECO:0008006" key="4">
    <source>
        <dbReference type="Google" id="ProtNLM"/>
    </source>
</evidence>
<dbReference type="AlphaFoldDB" id="A0AAW1WLM8"/>
<dbReference type="PANTHER" id="PTHR34191">
    <property type="entry name" value="LATE EMBRYOGENESIS ABUNDANT PROTEIN (LEA) FAMILY PROTEIN"/>
    <property type="match status" value="1"/>
</dbReference>
<sequence>MDNSQKASYNAGVAKGQTQEKASTMMDKAGNAAQSAKDTMLNAGQQVQAKAAGAAEAVKNATGMNK</sequence>
<organism evidence="2 3">
    <name type="scientific">Rubus argutus</name>
    <name type="common">Southern blackberry</name>
    <dbReference type="NCBI Taxonomy" id="59490"/>
    <lineage>
        <taxon>Eukaryota</taxon>
        <taxon>Viridiplantae</taxon>
        <taxon>Streptophyta</taxon>
        <taxon>Embryophyta</taxon>
        <taxon>Tracheophyta</taxon>
        <taxon>Spermatophyta</taxon>
        <taxon>Magnoliopsida</taxon>
        <taxon>eudicotyledons</taxon>
        <taxon>Gunneridae</taxon>
        <taxon>Pentapetalae</taxon>
        <taxon>rosids</taxon>
        <taxon>fabids</taxon>
        <taxon>Rosales</taxon>
        <taxon>Rosaceae</taxon>
        <taxon>Rosoideae</taxon>
        <taxon>Rosoideae incertae sedis</taxon>
        <taxon>Rubus</taxon>
    </lineage>
</organism>
<feature type="region of interest" description="Disordered" evidence="1">
    <location>
        <begin position="1"/>
        <end position="37"/>
    </location>
</feature>
<evidence type="ECO:0000313" key="3">
    <source>
        <dbReference type="Proteomes" id="UP001457282"/>
    </source>
</evidence>
<reference evidence="2 3" key="1">
    <citation type="journal article" date="2023" name="G3 (Bethesda)">
        <title>A chromosome-length genome assembly and annotation of blackberry (Rubus argutus, cv. 'Hillquist').</title>
        <authorList>
            <person name="Bruna T."/>
            <person name="Aryal R."/>
            <person name="Dudchenko O."/>
            <person name="Sargent D.J."/>
            <person name="Mead D."/>
            <person name="Buti M."/>
            <person name="Cavallini A."/>
            <person name="Hytonen T."/>
            <person name="Andres J."/>
            <person name="Pham M."/>
            <person name="Weisz D."/>
            <person name="Mascagni F."/>
            <person name="Usai G."/>
            <person name="Natali L."/>
            <person name="Bassil N."/>
            <person name="Fernandez G.E."/>
            <person name="Lomsadze A."/>
            <person name="Armour M."/>
            <person name="Olukolu B."/>
            <person name="Poorten T."/>
            <person name="Britton C."/>
            <person name="Davik J."/>
            <person name="Ashrafi H."/>
            <person name="Aiden E.L."/>
            <person name="Borodovsky M."/>
            <person name="Worthington M."/>
        </authorList>
    </citation>
    <scope>NUCLEOTIDE SEQUENCE [LARGE SCALE GENOMIC DNA]</scope>
    <source>
        <strain evidence="2">PI 553951</strain>
    </source>
</reference>
<name>A0AAW1WLM8_RUBAR</name>
<evidence type="ECO:0000313" key="2">
    <source>
        <dbReference type="EMBL" id="KAK9924786.1"/>
    </source>
</evidence>
<keyword evidence="3" id="KW-1185">Reference proteome</keyword>
<protein>
    <recommendedName>
        <fullName evidence="4">Stress-induced protein KIN2-like</fullName>
    </recommendedName>
</protein>
<gene>
    <name evidence="2" type="ORF">M0R45_033137</name>
</gene>
<dbReference type="EMBL" id="JBEDUW010000006">
    <property type="protein sequence ID" value="KAK9924786.1"/>
    <property type="molecule type" value="Genomic_DNA"/>
</dbReference>
<dbReference type="Proteomes" id="UP001457282">
    <property type="component" value="Unassembled WGS sequence"/>
</dbReference>
<proteinExistence type="predicted"/>